<keyword evidence="2" id="KW-0812">Transmembrane</keyword>
<evidence type="ECO:0000256" key="1">
    <source>
        <dbReference type="SAM" id="MobiDB-lite"/>
    </source>
</evidence>
<evidence type="ECO:0000313" key="3">
    <source>
        <dbReference type="EMBL" id="KKN72298.1"/>
    </source>
</evidence>
<proteinExistence type="predicted"/>
<dbReference type="AlphaFoldDB" id="A0A0F9W2N3"/>
<keyword evidence="2" id="KW-1133">Transmembrane helix</keyword>
<protein>
    <submittedName>
        <fullName evidence="3">Uncharacterized protein</fullName>
    </submittedName>
</protein>
<gene>
    <name evidence="3" type="ORF">LCGC14_0412490</name>
</gene>
<feature type="region of interest" description="Disordered" evidence="1">
    <location>
        <begin position="80"/>
        <end position="104"/>
    </location>
</feature>
<reference evidence="3" key="1">
    <citation type="journal article" date="2015" name="Nature">
        <title>Complex archaea that bridge the gap between prokaryotes and eukaryotes.</title>
        <authorList>
            <person name="Spang A."/>
            <person name="Saw J.H."/>
            <person name="Jorgensen S.L."/>
            <person name="Zaremba-Niedzwiedzka K."/>
            <person name="Martijn J."/>
            <person name="Lind A.E."/>
            <person name="van Eijk R."/>
            <person name="Schleper C."/>
            <person name="Guy L."/>
            <person name="Ettema T.J."/>
        </authorList>
    </citation>
    <scope>NUCLEOTIDE SEQUENCE</scope>
</reference>
<feature type="transmembrane region" description="Helical" evidence="2">
    <location>
        <begin position="6"/>
        <end position="31"/>
    </location>
</feature>
<dbReference type="EMBL" id="LAZR01000365">
    <property type="protein sequence ID" value="KKN72298.1"/>
    <property type="molecule type" value="Genomic_DNA"/>
</dbReference>
<name>A0A0F9W2N3_9ZZZZ</name>
<comment type="caution">
    <text evidence="3">The sequence shown here is derived from an EMBL/GenBank/DDBJ whole genome shotgun (WGS) entry which is preliminary data.</text>
</comment>
<evidence type="ECO:0000256" key="2">
    <source>
        <dbReference type="SAM" id="Phobius"/>
    </source>
</evidence>
<sequence>MQVSVDLLFTIAASLVVIATVSVANLVILLLDRSKCQQRIRLMDQDLSETADSRPELAEEFSPLTATPVEPHQAELKAVVFTPSDQDLRQREEREAETRASDTG</sequence>
<keyword evidence="2" id="KW-0472">Membrane</keyword>
<organism evidence="3">
    <name type="scientific">marine sediment metagenome</name>
    <dbReference type="NCBI Taxonomy" id="412755"/>
    <lineage>
        <taxon>unclassified sequences</taxon>
        <taxon>metagenomes</taxon>
        <taxon>ecological metagenomes</taxon>
    </lineage>
</organism>
<feature type="compositionally biased region" description="Basic and acidic residues" evidence="1">
    <location>
        <begin position="86"/>
        <end position="104"/>
    </location>
</feature>
<accession>A0A0F9W2N3</accession>